<keyword evidence="4" id="KW-0378">Hydrolase</keyword>
<dbReference type="EC" id="3.5.1.89" evidence="2"/>
<name>A0ABR3FUS0_9AGAR</name>
<keyword evidence="5" id="KW-1185">Reference proteome</keyword>
<dbReference type="PANTHER" id="PTHR12993">
    <property type="entry name" value="N-ACETYLGLUCOSAMINYL-PHOSPHATIDYLINOSITOL DE-N-ACETYLASE-RELATED"/>
    <property type="match status" value="1"/>
</dbReference>
<comment type="caution">
    <text evidence="4">The sequence shown here is derived from an EMBL/GenBank/DDBJ whole genome shotgun (WGS) entry which is preliminary data.</text>
</comment>
<dbReference type="InterPro" id="IPR024078">
    <property type="entry name" value="LmbE-like_dom_sf"/>
</dbReference>
<accession>A0ABR3FUS0</accession>
<dbReference type="InterPro" id="IPR003737">
    <property type="entry name" value="GlcNAc_PI_deacetylase-related"/>
</dbReference>
<feature type="signal peptide" evidence="3">
    <location>
        <begin position="1"/>
        <end position="24"/>
    </location>
</feature>
<organism evidence="4 5">
    <name type="scientific">Marasmius crinis-equi</name>
    <dbReference type="NCBI Taxonomy" id="585013"/>
    <lineage>
        <taxon>Eukaryota</taxon>
        <taxon>Fungi</taxon>
        <taxon>Dikarya</taxon>
        <taxon>Basidiomycota</taxon>
        <taxon>Agaricomycotina</taxon>
        <taxon>Agaricomycetes</taxon>
        <taxon>Agaricomycetidae</taxon>
        <taxon>Agaricales</taxon>
        <taxon>Marasmiineae</taxon>
        <taxon>Marasmiaceae</taxon>
        <taxon>Marasmius</taxon>
    </lineage>
</organism>
<dbReference type="PANTHER" id="PTHR12993:SF11">
    <property type="entry name" value="N-ACETYLGLUCOSAMINYL-PHOSPHATIDYLINOSITOL DE-N-ACETYLASE"/>
    <property type="match status" value="1"/>
</dbReference>
<dbReference type="Pfam" id="PF02585">
    <property type="entry name" value="PIG-L"/>
    <property type="match status" value="1"/>
</dbReference>
<comment type="similarity">
    <text evidence="1">Belongs to the PIGL family.</text>
</comment>
<proteinExistence type="inferred from homology"/>
<gene>
    <name evidence="4" type="primary">GPI12</name>
    <name evidence="4" type="ORF">V5O48_002744</name>
</gene>
<reference evidence="4 5" key="1">
    <citation type="submission" date="2024-02" db="EMBL/GenBank/DDBJ databases">
        <title>A draft genome for the cacao thread blight pathogen Marasmius crinis-equi.</title>
        <authorList>
            <person name="Cohen S.P."/>
            <person name="Baruah I.K."/>
            <person name="Amoako-Attah I."/>
            <person name="Bukari Y."/>
            <person name="Meinhardt L.W."/>
            <person name="Bailey B.A."/>
        </authorList>
    </citation>
    <scope>NUCLEOTIDE SEQUENCE [LARGE SCALE GENOMIC DNA]</scope>
    <source>
        <strain evidence="4 5">GH-76</strain>
    </source>
</reference>
<evidence type="ECO:0000256" key="1">
    <source>
        <dbReference type="ARBA" id="ARBA00006066"/>
    </source>
</evidence>
<keyword evidence="3" id="KW-0732">Signal</keyword>
<dbReference type="GO" id="GO:0000225">
    <property type="term" value="F:N-acetylglucosaminylphosphatidylinositol deacetylase activity"/>
    <property type="evidence" value="ECO:0007669"/>
    <property type="project" value="UniProtKB-EC"/>
</dbReference>
<evidence type="ECO:0000256" key="2">
    <source>
        <dbReference type="ARBA" id="ARBA00012176"/>
    </source>
</evidence>
<evidence type="ECO:0000256" key="3">
    <source>
        <dbReference type="SAM" id="SignalP"/>
    </source>
</evidence>
<protein>
    <recommendedName>
        <fullName evidence="2">N-acetylglucosaminylphosphatidylinositol deacetylase</fullName>
        <ecNumber evidence="2">3.5.1.89</ecNumber>
    </recommendedName>
</protein>
<feature type="chain" id="PRO_5046893080" description="N-acetylglucosaminylphosphatidylinositol deacetylase" evidence="3">
    <location>
        <begin position="25"/>
        <end position="280"/>
    </location>
</feature>
<sequence>MALPRRRSAIHIHILLLFLSLITALLYRPSSSPSSFHPGSSHQKILLLTAHPDDECLFFSPTILALRESVYSMCISTGNSEGLGEVRKEELGRSLDVLGVEAERRVVLDHPDLQDNITVSWNAQVLSDVVGPFVVANDIDIILTFDQGGISGHPNHIALPDAMEHMLTQTTSETRLYTLVTVPLPSKYISILAPILARLRLLLLEGPAIFSSFAGSLKTSDLEGKTPTPTPTPIVFIAGIDEYLTALRAMRQHWSQLVWFRWLNVMFSRYMWVNEWVEIV</sequence>
<evidence type="ECO:0000313" key="4">
    <source>
        <dbReference type="EMBL" id="KAL0579240.1"/>
    </source>
</evidence>
<dbReference type="EMBL" id="JBAHYK010000066">
    <property type="protein sequence ID" value="KAL0579240.1"/>
    <property type="molecule type" value="Genomic_DNA"/>
</dbReference>
<evidence type="ECO:0000313" key="5">
    <source>
        <dbReference type="Proteomes" id="UP001465976"/>
    </source>
</evidence>
<dbReference type="Proteomes" id="UP001465976">
    <property type="component" value="Unassembled WGS sequence"/>
</dbReference>
<dbReference type="SUPFAM" id="SSF102588">
    <property type="entry name" value="LmbE-like"/>
    <property type="match status" value="1"/>
</dbReference>
<dbReference type="Gene3D" id="3.40.50.10320">
    <property type="entry name" value="LmbE-like"/>
    <property type="match status" value="1"/>
</dbReference>